<proteinExistence type="inferred from homology"/>
<comment type="similarity">
    <text evidence="1">Belongs to the peptidase M1 family.</text>
</comment>
<evidence type="ECO:0000256" key="7">
    <source>
        <dbReference type="ARBA" id="ARBA00023049"/>
    </source>
</evidence>
<protein>
    <submittedName>
        <fullName evidence="13">Peptidase M1 membrane alanine aminopeptidase domain-containing protein</fullName>
    </submittedName>
</protein>
<evidence type="ECO:0000259" key="10">
    <source>
        <dbReference type="Pfam" id="PF01433"/>
    </source>
</evidence>
<dbReference type="PRINTS" id="PR00756">
    <property type="entry name" value="ALADIPTASE"/>
</dbReference>
<dbReference type="GO" id="GO:0008270">
    <property type="term" value="F:zinc ion binding"/>
    <property type="evidence" value="ECO:0007669"/>
    <property type="project" value="InterPro"/>
</dbReference>
<feature type="active site" description="Proton acceptor" evidence="8">
    <location>
        <position position="315"/>
    </location>
</feature>
<evidence type="ECO:0000256" key="8">
    <source>
        <dbReference type="PIRSR" id="PIRSR634016-1"/>
    </source>
</evidence>
<dbReference type="GO" id="GO:0006508">
    <property type="term" value="P:proteolysis"/>
    <property type="evidence" value="ECO:0007669"/>
    <property type="project" value="UniProtKB-KW"/>
</dbReference>
<sequence>MASLILSEAVTIKSSGGYSHIALLLLIILYNSSKAFNYSSACENIPNFESSVVNNFIRMTEDKFSKLPERSTIYLDITKKTDYLKLHCNEIDIKTASLELGDGNVLKDLKNSIRRRPSSASILSSYRDSSGNEKFLASTQFESTYARSAFPCWDEPEYKAVFNVSLEVDDQYTALSNMNVVEENKLYEGKKVVKFATTPLMSSYWWLLLWGSSNTFKKIPMVALMFAFTLFRARKSREPLRWIWLSNVWTTTVNGLEFHAHCRNVTSSLFPTSAWYDSAMENWGLVTYREVCLLVDELKSSTRGRQGVALTVAHELGHFWFGNLVTMKWWTDLWLKEGFASFMEYVAVDKLCPEFNIWRSFLDHEVASGFSLDSMRNSHPIELKSTIRMSSMKFMIALLMPNQLRESIVMPKLRLVGCSGEASGQDVNKLMSS</sequence>
<dbReference type="GO" id="GO:0042277">
    <property type="term" value="F:peptide binding"/>
    <property type="evidence" value="ECO:0007669"/>
    <property type="project" value="TreeGrafter"/>
</dbReference>
<name>A0A915DIB7_9BILA</name>
<evidence type="ECO:0000259" key="11">
    <source>
        <dbReference type="Pfam" id="PF17900"/>
    </source>
</evidence>
<dbReference type="InterPro" id="IPR050344">
    <property type="entry name" value="Peptidase_M1_aminopeptidases"/>
</dbReference>
<dbReference type="GO" id="GO:0005615">
    <property type="term" value="C:extracellular space"/>
    <property type="evidence" value="ECO:0007669"/>
    <property type="project" value="TreeGrafter"/>
</dbReference>
<dbReference type="GO" id="GO:0070006">
    <property type="term" value="F:metalloaminopeptidase activity"/>
    <property type="evidence" value="ECO:0007669"/>
    <property type="project" value="TreeGrafter"/>
</dbReference>
<dbReference type="WBParaSite" id="jg19555">
    <property type="protein sequence ID" value="jg19555"/>
    <property type="gene ID" value="jg19555"/>
</dbReference>
<evidence type="ECO:0000313" key="12">
    <source>
        <dbReference type="Proteomes" id="UP000887574"/>
    </source>
</evidence>
<evidence type="ECO:0000256" key="6">
    <source>
        <dbReference type="ARBA" id="ARBA00022833"/>
    </source>
</evidence>
<feature type="binding site" evidence="9">
    <location>
        <position position="337"/>
    </location>
    <ligand>
        <name>Zn(2+)</name>
        <dbReference type="ChEBI" id="CHEBI:29105"/>
        <note>catalytic</note>
    </ligand>
</feature>
<evidence type="ECO:0000256" key="2">
    <source>
        <dbReference type="ARBA" id="ARBA00022438"/>
    </source>
</evidence>
<dbReference type="PANTHER" id="PTHR11533">
    <property type="entry name" value="PROTEASE M1 ZINC METALLOPROTEASE"/>
    <property type="match status" value="1"/>
</dbReference>
<feature type="domain" description="Peptidase M1 membrane alanine aminopeptidase" evidence="10">
    <location>
        <begin position="276"/>
        <end position="384"/>
    </location>
</feature>
<keyword evidence="3" id="KW-0645">Protease</keyword>
<feature type="binding site" evidence="9">
    <location>
        <position position="314"/>
    </location>
    <ligand>
        <name>Zn(2+)</name>
        <dbReference type="ChEBI" id="CHEBI:29105"/>
        <note>catalytic</note>
    </ligand>
</feature>
<evidence type="ECO:0000256" key="5">
    <source>
        <dbReference type="ARBA" id="ARBA00022801"/>
    </source>
</evidence>
<dbReference type="CDD" id="cd09601">
    <property type="entry name" value="M1_APN-Q_like"/>
    <property type="match status" value="1"/>
</dbReference>
<dbReference type="Gene3D" id="2.60.40.1730">
    <property type="entry name" value="tricorn interacting facor f3 domain"/>
    <property type="match status" value="1"/>
</dbReference>
<organism evidence="12 13">
    <name type="scientific">Ditylenchus dipsaci</name>
    <dbReference type="NCBI Taxonomy" id="166011"/>
    <lineage>
        <taxon>Eukaryota</taxon>
        <taxon>Metazoa</taxon>
        <taxon>Ecdysozoa</taxon>
        <taxon>Nematoda</taxon>
        <taxon>Chromadorea</taxon>
        <taxon>Rhabditida</taxon>
        <taxon>Tylenchina</taxon>
        <taxon>Tylenchomorpha</taxon>
        <taxon>Sphaerularioidea</taxon>
        <taxon>Anguinidae</taxon>
        <taxon>Anguininae</taxon>
        <taxon>Ditylenchus</taxon>
    </lineage>
</organism>
<dbReference type="InterPro" id="IPR034016">
    <property type="entry name" value="M1_APN-typ"/>
</dbReference>
<dbReference type="Proteomes" id="UP000887574">
    <property type="component" value="Unplaced"/>
</dbReference>
<keyword evidence="5" id="KW-0378">Hydrolase</keyword>
<reference evidence="13" key="1">
    <citation type="submission" date="2022-11" db="UniProtKB">
        <authorList>
            <consortium name="WormBaseParasite"/>
        </authorList>
    </citation>
    <scope>IDENTIFICATION</scope>
</reference>
<dbReference type="InterPro" id="IPR027268">
    <property type="entry name" value="Peptidase_M4/M1_CTD_sf"/>
</dbReference>
<dbReference type="SUPFAM" id="SSF55486">
    <property type="entry name" value="Metalloproteases ('zincins'), catalytic domain"/>
    <property type="match status" value="1"/>
</dbReference>
<evidence type="ECO:0000313" key="13">
    <source>
        <dbReference type="WBParaSite" id="jg19555"/>
    </source>
</evidence>
<dbReference type="InterPro" id="IPR042097">
    <property type="entry name" value="Aminopeptidase_N-like_N_sf"/>
</dbReference>
<feature type="binding site" evidence="9">
    <location>
        <position position="318"/>
    </location>
    <ligand>
        <name>Zn(2+)</name>
        <dbReference type="ChEBI" id="CHEBI:29105"/>
        <note>catalytic</note>
    </ligand>
</feature>
<evidence type="ECO:0000256" key="3">
    <source>
        <dbReference type="ARBA" id="ARBA00022670"/>
    </source>
</evidence>
<comment type="cofactor">
    <cofactor evidence="9">
        <name>Zn(2+)</name>
        <dbReference type="ChEBI" id="CHEBI:29105"/>
    </cofactor>
    <text evidence="9">Binds 1 zinc ion per subunit.</text>
</comment>
<dbReference type="InterPro" id="IPR045357">
    <property type="entry name" value="Aminopeptidase_N-like_N"/>
</dbReference>
<feature type="domain" description="Aminopeptidase N-like N-terminal" evidence="11">
    <location>
        <begin position="124"/>
        <end position="204"/>
    </location>
</feature>
<dbReference type="Pfam" id="PF01433">
    <property type="entry name" value="Peptidase_M1"/>
    <property type="match status" value="1"/>
</dbReference>
<accession>A0A915DIB7</accession>
<evidence type="ECO:0000256" key="9">
    <source>
        <dbReference type="PIRSR" id="PIRSR634016-3"/>
    </source>
</evidence>
<dbReference type="GO" id="GO:0043171">
    <property type="term" value="P:peptide catabolic process"/>
    <property type="evidence" value="ECO:0007669"/>
    <property type="project" value="TreeGrafter"/>
</dbReference>
<dbReference type="InterPro" id="IPR001930">
    <property type="entry name" value="Peptidase_M1"/>
</dbReference>
<keyword evidence="6 9" id="KW-0862">Zinc</keyword>
<dbReference type="GO" id="GO:0005737">
    <property type="term" value="C:cytoplasm"/>
    <property type="evidence" value="ECO:0007669"/>
    <property type="project" value="TreeGrafter"/>
</dbReference>
<dbReference type="PANTHER" id="PTHR11533:SF174">
    <property type="entry name" value="PUROMYCIN-SENSITIVE AMINOPEPTIDASE-RELATED"/>
    <property type="match status" value="1"/>
</dbReference>
<dbReference type="SUPFAM" id="SSF63737">
    <property type="entry name" value="Leukotriene A4 hydrolase N-terminal domain"/>
    <property type="match status" value="1"/>
</dbReference>
<keyword evidence="4 9" id="KW-0479">Metal-binding</keyword>
<keyword evidence="12" id="KW-1185">Reference proteome</keyword>
<dbReference type="Gene3D" id="1.10.390.10">
    <property type="entry name" value="Neutral Protease Domain 2"/>
    <property type="match status" value="1"/>
</dbReference>
<evidence type="ECO:0000256" key="1">
    <source>
        <dbReference type="ARBA" id="ARBA00010136"/>
    </source>
</evidence>
<keyword evidence="7" id="KW-0482">Metalloprotease</keyword>
<evidence type="ECO:0000256" key="4">
    <source>
        <dbReference type="ARBA" id="ARBA00022723"/>
    </source>
</evidence>
<dbReference type="Pfam" id="PF17900">
    <property type="entry name" value="Peptidase_M1_N"/>
    <property type="match status" value="1"/>
</dbReference>
<dbReference type="AlphaFoldDB" id="A0A915DIB7"/>
<dbReference type="InterPro" id="IPR014782">
    <property type="entry name" value="Peptidase_M1_dom"/>
</dbReference>
<dbReference type="GO" id="GO:0016020">
    <property type="term" value="C:membrane"/>
    <property type="evidence" value="ECO:0007669"/>
    <property type="project" value="TreeGrafter"/>
</dbReference>
<keyword evidence="2" id="KW-0031">Aminopeptidase</keyword>